<gene>
    <name evidence="2" type="ORF">ACFQ35_08935</name>
</gene>
<dbReference type="Gene3D" id="2.60.40.4110">
    <property type="entry name" value="Protein of unknown function DUF4354"/>
    <property type="match status" value="1"/>
</dbReference>
<proteinExistence type="predicted"/>
<dbReference type="Proteomes" id="UP001597263">
    <property type="component" value="Unassembled WGS sequence"/>
</dbReference>
<dbReference type="EMBL" id="JBHTMA010000033">
    <property type="protein sequence ID" value="MFD1227266.1"/>
    <property type="molecule type" value="Genomic_DNA"/>
</dbReference>
<organism evidence="2 3">
    <name type="scientific">Pseudochrobactrum kiredjianiae</name>
    <dbReference type="NCBI Taxonomy" id="386305"/>
    <lineage>
        <taxon>Bacteria</taxon>
        <taxon>Pseudomonadati</taxon>
        <taxon>Pseudomonadota</taxon>
        <taxon>Alphaproteobacteria</taxon>
        <taxon>Hyphomicrobiales</taxon>
        <taxon>Brucellaceae</taxon>
        <taxon>Pseudochrobactrum</taxon>
    </lineage>
</organism>
<keyword evidence="3" id="KW-1185">Reference proteome</keyword>
<reference evidence="3" key="1">
    <citation type="journal article" date="2019" name="Int. J. Syst. Evol. Microbiol.">
        <title>The Global Catalogue of Microorganisms (GCM) 10K type strain sequencing project: providing services to taxonomists for standard genome sequencing and annotation.</title>
        <authorList>
            <consortium name="The Broad Institute Genomics Platform"/>
            <consortium name="The Broad Institute Genome Sequencing Center for Infectious Disease"/>
            <person name="Wu L."/>
            <person name="Ma J."/>
        </authorList>
    </citation>
    <scope>NUCLEOTIDE SEQUENCE [LARGE SCALE GENOMIC DNA]</scope>
    <source>
        <strain evidence="3">CCUG 49584</strain>
    </source>
</reference>
<feature type="chain" id="PRO_5045261227" evidence="1">
    <location>
        <begin position="23"/>
        <end position="137"/>
    </location>
</feature>
<dbReference type="InterPro" id="IPR025581">
    <property type="entry name" value="DUF4354"/>
</dbReference>
<evidence type="ECO:0000256" key="1">
    <source>
        <dbReference type="SAM" id="SignalP"/>
    </source>
</evidence>
<dbReference type="RefSeq" id="WP_289386585.1">
    <property type="nucleotide sequence ID" value="NZ_JAUCBM010000003.1"/>
</dbReference>
<name>A0ABW3V5F7_9HYPH</name>
<dbReference type="Pfam" id="PF14263">
    <property type="entry name" value="DUF4354"/>
    <property type="match status" value="1"/>
</dbReference>
<evidence type="ECO:0000313" key="3">
    <source>
        <dbReference type="Proteomes" id="UP001597263"/>
    </source>
</evidence>
<feature type="signal peptide" evidence="1">
    <location>
        <begin position="1"/>
        <end position="22"/>
    </location>
</feature>
<accession>A0ABW3V5F7</accession>
<protein>
    <submittedName>
        <fullName evidence="2">DUF4354 family protein</fullName>
    </submittedName>
</protein>
<evidence type="ECO:0000313" key="2">
    <source>
        <dbReference type="EMBL" id="MFD1227266.1"/>
    </source>
</evidence>
<keyword evidence="1" id="KW-0732">Signal</keyword>
<comment type="caution">
    <text evidence="2">The sequence shown here is derived from an EMBL/GenBank/DDBJ whole genome shotgun (WGS) entry which is preliminary data.</text>
</comment>
<sequence>MFRAKEFFIAFLLVAMVGTAYAEANSEKETEAGDKPPMVISSVRELSATSIGDKITYSKSFTVFISNMSKKQLLDLAKGCFKAVMPDKSERKVSVIDAVLAQGKLKPDENRSSFVEFSTDDDSIYKAVAVKYQMVCQ</sequence>